<accession>A0A0J8B3G2</accession>
<feature type="non-terminal residue" evidence="2">
    <location>
        <position position="273"/>
    </location>
</feature>
<keyword evidence="3" id="KW-1185">Reference proteome</keyword>
<gene>
    <name evidence="2" type="ORF">BVRB_021870</name>
</gene>
<protein>
    <submittedName>
        <fullName evidence="2">Uncharacterized protein</fullName>
    </submittedName>
</protein>
<evidence type="ECO:0000313" key="3">
    <source>
        <dbReference type="Proteomes" id="UP000035740"/>
    </source>
</evidence>
<dbReference type="EMBL" id="KQ093746">
    <property type="protein sequence ID" value="KMS94392.1"/>
    <property type="molecule type" value="Genomic_DNA"/>
</dbReference>
<reference evidence="2 3" key="1">
    <citation type="journal article" date="2014" name="Nature">
        <title>The genome of the recently domesticated crop plant sugar beet (Beta vulgaris).</title>
        <authorList>
            <person name="Dohm J.C."/>
            <person name="Minoche A.E."/>
            <person name="Holtgrawe D."/>
            <person name="Capella-Gutierrez S."/>
            <person name="Zakrzewski F."/>
            <person name="Tafer H."/>
            <person name="Rupp O."/>
            <person name="Sorensen T.R."/>
            <person name="Stracke R."/>
            <person name="Reinhardt R."/>
            <person name="Goesmann A."/>
            <person name="Kraft T."/>
            <person name="Schulz B."/>
            <person name="Stadler P.F."/>
            <person name="Schmidt T."/>
            <person name="Gabaldon T."/>
            <person name="Lehrach H."/>
            <person name="Weisshaar B."/>
            <person name="Himmelbauer H."/>
        </authorList>
    </citation>
    <scope>NUCLEOTIDE SEQUENCE [LARGE SCALE GENOMIC DNA]</scope>
    <source>
        <tissue evidence="2">Taproot</tissue>
    </source>
</reference>
<proteinExistence type="predicted"/>
<dbReference type="OrthoDB" id="2116947at2759"/>
<sequence length="273" mass="30302">MMATEVSCLRQPLPSINAIDEGATACSSSSEEEYHVNLNGHHSARPFTSLKSKVDKTKAIQIDPVSGSKRPRNQKSPVSATDLLRAAKMAQAAGVGKIQSMKLARYSMEPPLKRKLTNDKKPFIANRVRALAVKNSSNVSEPIYTATSANTDLSNSNQSADFVKLEKALRTVDTMAVVGRLCRVDGIMPDLALHVVYEYLRFLILLIRCQDWNATMLWPSPMVDFAWRQHVLDTVKYLSDCQSICGRFIHYNPDAELGGQQLCAIKYSRTLAL</sequence>
<dbReference type="AlphaFoldDB" id="A0A0J8B3G2"/>
<evidence type="ECO:0000313" key="2">
    <source>
        <dbReference type="EMBL" id="KMS94392.1"/>
    </source>
</evidence>
<dbReference type="Proteomes" id="UP000035740">
    <property type="component" value="Unassembled WGS sequence"/>
</dbReference>
<organism evidence="2 3">
    <name type="scientific">Beta vulgaris subsp. vulgaris</name>
    <name type="common">Beet</name>
    <dbReference type="NCBI Taxonomy" id="3555"/>
    <lineage>
        <taxon>Eukaryota</taxon>
        <taxon>Viridiplantae</taxon>
        <taxon>Streptophyta</taxon>
        <taxon>Embryophyta</taxon>
        <taxon>Tracheophyta</taxon>
        <taxon>Spermatophyta</taxon>
        <taxon>Magnoliopsida</taxon>
        <taxon>eudicotyledons</taxon>
        <taxon>Gunneridae</taxon>
        <taxon>Pentapetalae</taxon>
        <taxon>Caryophyllales</taxon>
        <taxon>Chenopodiaceae</taxon>
        <taxon>Betoideae</taxon>
        <taxon>Beta</taxon>
    </lineage>
</organism>
<name>A0A0J8B3G2_BETVV</name>
<evidence type="ECO:0000256" key="1">
    <source>
        <dbReference type="SAM" id="MobiDB-lite"/>
    </source>
</evidence>
<feature type="region of interest" description="Disordered" evidence="1">
    <location>
        <begin position="59"/>
        <end position="78"/>
    </location>
</feature>